<sequence length="160" mass="18226">MNEKISLLYDYNIWANDRVVHHIKSLPNEVFCREVNLGFTSIAELISHIATADGLWLARIKGESPSTAVLFKDIAEASSHFNQLQAQIREYLLSVKDVDQQITYTNTRGHECQNSVSEIIQHIINHGTYHRGNISTILRSIGYEGVLTDYMAFLWMKEGS</sequence>
<dbReference type="InterPro" id="IPR034660">
    <property type="entry name" value="DinB/YfiT-like"/>
</dbReference>
<dbReference type="GO" id="GO:0046872">
    <property type="term" value="F:metal ion binding"/>
    <property type="evidence" value="ECO:0007669"/>
    <property type="project" value="UniProtKB-KW"/>
</dbReference>
<dbReference type="InterPro" id="IPR007837">
    <property type="entry name" value="DinB"/>
</dbReference>
<evidence type="ECO:0000256" key="3">
    <source>
        <dbReference type="PIRSR" id="PIRSR607837-1"/>
    </source>
</evidence>
<dbReference type="PANTHER" id="PTHR37302:SF1">
    <property type="entry name" value="PROTEIN DINB"/>
    <property type="match status" value="1"/>
</dbReference>
<organism evidence="4 5">
    <name type="scientific">Paenibacillus sambharensis</name>
    <dbReference type="NCBI Taxonomy" id="1803190"/>
    <lineage>
        <taxon>Bacteria</taxon>
        <taxon>Bacillati</taxon>
        <taxon>Bacillota</taxon>
        <taxon>Bacilli</taxon>
        <taxon>Bacillales</taxon>
        <taxon>Paenibacillaceae</taxon>
        <taxon>Paenibacillus</taxon>
    </lineage>
</organism>
<evidence type="ECO:0000256" key="1">
    <source>
        <dbReference type="ARBA" id="ARBA00008635"/>
    </source>
</evidence>
<dbReference type="RefSeq" id="WP_111145155.1">
    <property type="nucleotide sequence ID" value="NZ_QKRB01000028.1"/>
</dbReference>
<protein>
    <submittedName>
        <fullName evidence="4">Damage-inducible protein DinB</fullName>
    </submittedName>
</protein>
<gene>
    <name evidence="4" type="ORF">DNH61_02785</name>
</gene>
<evidence type="ECO:0000256" key="2">
    <source>
        <dbReference type="ARBA" id="ARBA00022723"/>
    </source>
</evidence>
<feature type="binding site" evidence="3">
    <location>
        <position position="48"/>
    </location>
    <ligand>
        <name>a divalent metal cation</name>
        <dbReference type="ChEBI" id="CHEBI:60240"/>
    </ligand>
</feature>
<reference evidence="4 5" key="1">
    <citation type="submission" date="2018-06" db="EMBL/GenBank/DDBJ databases">
        <title>Paenibacillus imtechensis sp. nov.</title>
        <authorList>
            <person name="Pinnaka A.K."/>
            <person name="Singh H."/>
            <person name="Kaur M."/>
        </authorList>
    </citation>
    <scope>NUCLEOTIDE SEQUENCE [LARGE SCALE GENOMIC DNA]</scope>
    <source>
        <strain evidence="4 5">SMB1</strain>
    </source>
</reference>
<accession>A0A2W1M0Q6</accession>
<dbReference type="EMBL" id="QKRB01000028">
    <property type="protein sequence ID" value="PZD97297.1"/>
    <property type="molecule type" value="Genomic_DNA"/>
</dbReference>
<keyword evidence="2 3" id="KW-0479">Metal-binding</keyword>
<evidence type="ECO:0000313" key="4">
    <source>
        <dbReference type="EMBL" id="PZD97297.1"/>
    </source>
</evidence>
<feature type="binding site" evidence="3">
    <location>
        <position position="130"/>
    </location>
    <ligand>
        <name>a divalent metal cation</name>
        <dbReference type="ChEBI" id="CHEBI:60240"/>
    </ligand>
</feature>
<dbReference type="Proteomes" id="UP000249522">
    <property type="component" value="Unassembled WGS sequence"/>
</dbReference>
<comment type="similarity">
    <text evidence="1">Belongs to the DinB family.</text>
</comment>
<proteinExistence type="inferred from homology"/>
<name>A0A2W1M0Q6_9BACL</name>
<evidence type="ECO:0000313" key="5">
    <source>
        <dbReference type="Proteomes" id="UP000249522"/>
    </source>
</evidence>
<dbReference type="OrthoDB" id="9811413at2"/>
<comment type="caution">
    <text evidence="4">The sequence shown here is derived from an EMBL/GenBank/DDBJ whole genome shotgun (WGS) entry which is preliminary data.</text>
</comment>
<dbReference type="AlphaFoldDB" id="A0A2W1M0Q6"/>
<dbReference type="PANTHER" id="PTHR37302">
    <property type="entry name" value="SLR1116 PROTEIN"/>
    <property type="match status" value="1"/>
</dbReference>
<feature type="binding site" evidence="3">
    <location>
        <position position="126"/>
    </location>
    <ligand>
        <name>a divalent metal cation</name>
        <dbReference type="ChEBI" id="CHEBI:60240"/>
    </ligand>
</feature>
<dbReference type="Pfam" id="PF05163">
    <property type="entry name" value="DinB"/>
    <property type="match status" value="1"/>
</dbReference>
<dbReference type="SUPFAM" id="SSF109854">
    <property type="entry name" value="DinB/YfiT-like putative metalloenzymes"/>
    <property type="match status" value="1"/>
</dbReference>
<dbReference type="Gene3D" id="1.20.120.450">
    <property type="entry name" value="dinb family like domain"/>
    <property type="match status" value="1"/>
</dbReference>
<keyword evidence="5" id="KW-1185">Reference proteome</keyword>